<keyword evidence="1" id="KW-1133">Transmembrane helix</keyword>
<proteinExistence type="predicted"/>
<evidence type="ECO:0000313" key="2">
    <source>
        <dbReference type="EMBL" id="ADP76463.1"/>
    </source>
</evidence>
<feature type="transmembrane region" description="Helical" evidence="1">
    <location>
        <begin position="5"/>
        <end position="24"/>
    </location>
</feature>
<feature type="transmembrane region" description="Helical" evidence="1">
    <location>
        <begin position="44"/>
        <end position="64"/>
    </location>
</feature>
<reference evidence="2" key="1">
    <citation type="submission" date="2010-10" db="EMBL/GenBank/DDBJ databases">
        <title>Complete sequence of plasmid of Geobacillus sp. Y4.1MC1.</title>
        <authorList>
            <consortium name="US DOE Joint Genome Institute"/>
            <person name="Lucas S."/>
            <person name="Copeland A."/>
            <person name="Lapidus A."/>
            <person name="Cheng J.-F."/>
            <person name="Bruce D."/>
            <person name="Goodwin L."/>
            <person name="Pitluck S."/>
            <person name="Chertkov O."/>
            <person name="Zhang X."/>
            <person name="Detter J.C."/>
            <person name="Han C."/>
            <person name="Tapia R."/>
            <person name="Land M."/>
            <person name="Hauser L."/>
            <person name="Jeffries C."/>
            <person name="Kyrpides N."/>
            <person name="Ivanova N."/>
            <person name="Ovchinnikova G."/>
            <person name="Brumm P."/>
            <person name="Mead D."/>
            <person name="Woyke T."/>
        </authorList>
    </citation>
    <scope>NUCLEOTIDE SEQUENCE [LARGE SCALE GENOMIC DNA]</scope>
    <source>
        <strain evidence="2">Y4.1MC1</strain>
        <plasmid evidence="2">pGY4MC101</plasmid>
    </source>
</reference>
<name>A0A7U4DMI5_GEOS0</name>
<dbReference type="EMBL" id="CP002294">
    <property type="protein sequence ID" value="ADP76463.1"/>
    <property type="molecule type" value="Genomic_DNA"/>
</dbReference>
<keyword evidence="2" id="KW-0614">Plasmid</keyword>
<gene>
    <name evidence="2" type="ORF">GY4MC1_3843</name>
</gene>
<protein>
    <recommendedName>
        <fullName evidence="3">DUF1648 domain-containing protein</fullName>
    </recommendedName>
</protein>
<sequence length="79" mass="8827">MLKIIAFILSFISFVISLVMYPQLPDQLAILSSSGERGNDVDKAFGAYIMPALLLIAWLVRIVIEHIDIKKLQTAFSDC</sequence>
<dbReference type="AlphaFoldDB" id="A0A7U4DMI5"/>
<accession>A0A7U4DMI5</accession>
<evidence type="ECO:0000256" key="1">
    <source>
        <dbReference type="SAM" id="Phobius"/>
    </source>
</evidence>
<keyword evidence="1" id="KW-0812">Transmembrane</keyword>
<dbReference type="KEGG" id="gmc:GY4MC1_3843"/>
<keyword evidence="1" id="KW-0472">Membrane</keyword>
<evidence type="ECO:0008006" key="3">
    <source>
        <dbReference type="Google" id="ProtNLM"/>
    </source>
</evidence>
<geneLocation type="plasmid" evidence="2">
    <name>pGY4MC101</name>
</geneLocation>
<organism evidence="2">
    <name type="scientific">Geobacillus sp. (strain Y4.1MC1)</name>
    <dbReference type="NCBI Taxonomy" id="581103"/>
    <lineage>
        <taxon>Bacteria</taxon>
        <taxon>Bacillati</taxon>
        <taxon>Bacillota</taxon>
        <taxon>Bacilli</taxon>
        <taxon>Bacillales</taxon>
        <taxon>Anoxybacillaceae</taxon>
        <taxon>Geobacillus</taxon>
    </lineage>
</organism>